<gene>
    <name evidence="2" type="ORF">VPNG_10092</name>
</gene>
<dbReference type="AlphaFoldDB" id="A0A423VIW8"/>
<keyword evidence="3" id="KW-1185">Reference proteome</keyword>
<dbReference type="Pfam" id="PF06985">
    <property type="entry name" value="HET"/>
    <property type="match status" value="1"/>
</dbReference>
<proteinExistence type="predicted"/>
<sequence>MAGDRIRLVEDQGSHVQYAILSYCWGPSLAQQAARTLQSNLEQRRGGFTLSSLTPTLRDSVVFTRHLGIQYIWIDALCIVQDGTEWQTEAGRMMQYYAGAYVTIAPIICSSADQPFLNLPDFPSLLKTLYLLGGPEKQPVFISTTRATI</sequence>
<evidence type="ECO:0000313" key="3">
    <source>
        <dbReference type="Proteomes" id="UP000285146"/>
    </source>
</evidence>
<dbReference type="PANTHER" id="PTHR33112">
    <property type="entry name" value="DOMAIN PROTEIN, PUTATIVE-RELATED"/>
    <property type="match status" value="1"/>
</dbReference>
<accession>A0A423VIW8</accession>
<dbReference type="Proteomes" id="UP000285146">
    <property type="component" value="Unassembled WGS sequence"/>
</dbReference>
<dbReference type="PANTHER" id="PTHR33112:SF16">
    <property type="entry name" value="HETEROKARYON INCOMPATIBILITY DOMAIN-CONTAINING PROTEIN"/>
    <property type="match status" value="1"/>
</dbReference>
<dbReference type="InParanoid" id="A0A423VIW8"/>
<evidence type="ECO:0000259" key="1">
    <source>
        <dbReference type="Pfam" id="PF06985"/>
    </source>
</evidence>
<feature type="domain" description="Heterokaryon incompatibility" evidence="1">
    <location>
        <begin position="18"/>
        <end position="114"/>
    </location>
</feature>
<dbReference type="OrthoDB" id="3486565at2759"/>
<organism evidence="2 3">
    <name type="scientific">Cytospora leucostoma</name>
    <dbReference type="NCBI Taxonomy" id="1230097"/>
    <lineage>
        <taxon>Eukaryota</taxon>
        <taxon>Fungi</taxon>
        <taxon>Dikarya</taxon>
        <taxon>Ascomycota</taxon>
        <taxon>Pezizomycotina</taxon>
        <taxon>Sordariomycetes</taxon>
        <taxon>Sordariomycetidae</taxon>
        <taxon>Diaporthales</taxon>
        <taxon>Cytosporaceae</taxon>
        <taxon>Cytospora</taxon>
    </lineage>
</organism>
<evidence type="ECO:0000313" key="2">
    <source>
        <dbReference type="EMBL" id="ROV90939.1"/>
    </source>
</evidence>
<comment type="caution">
    <text evidence="2">The sequence shown here is derived from an EMBL/GenBank/DDBJ whole genome shotgun (WGS) entry which is preliminary data.</text>
</comment>
<dbReference type="STRING" id="1230097.A0A423VIW8"/>
<reference evidence="2 3" key="1">
    <citation type="submission" date="2015-09" db="EMBL/GenBank/DDBJ databases">
        <title>Host preference determinants of Valsa canker pathogens revealed by comparative genomics.</title>
        <authorList>
            <person name="Yin Z."/>
            <person name="Huang L."/>
        </authorList>
    </citation>
    <scope>NUCLEOTIDE SEQUENCE [LARGE SCALE GENOMIC DNA]</scope>
    <source>
        <strain evidence="2 3">SXYLt</strain>
    </source>
</reference>
<dbReference type="InterPro" id="IPR010730">
    <property type="entry name" value="HET"/>
</dbReference>
<name>A0A423VIW8_9PEZI</name>
<protein>
    <recommendedName>
        <fullName evidence="1">Heterokaryon incompatibility domain-containing protein</fullName>
    </recommendedName>
</protein>
<dbReference type="EMBL" id="LKEB01000094">
    <property type="protein sequence ID" value="ROV90939.1"/>
    <property type="molecule type" value="Genomic_DNA"/>
</dbReference>